<dbReference type="InterPro" id="IPR008599">
    <property type="entry name" value="Diacid_rec"/>
</dbReference>
<dbReference type="KEGG" id="cazo:G3A45_04235"/>
<organism evidence="2 3">
    <name type="scientific">Caloranaerobacter azorensis</name>
    <dbReference type="NCBI Taxonomy" id="116090"/>
    <lineage>
        <taxon>Bacteria</taxon>
        <taxon>Bacillati</taxon>
        <taxon>Bacillota</taxon>
        <taxon>Tissierellia</taxon>
        <taxon>Tissierellales</taxon>
        <taxon>Thermohalobacteraceae</taxon>
        <taxon>Caloranaerobacter</taxon>
    </lineage>
</organism>
<feature type="domain" description="Putative sugar diacid recognition" evidence="1">
    <location>
        <begin position="3"/>
        <end position="70"/>
    </location>
</feature>
<gene>
    <name evidence="2" type="ORF">G3A45_04235</name>
</gene>
<dbReference type="EMBL" id="CP048617">
    <property type="protein sequence ID" value="QIB26583.1"/>
    <property type="molecule type" value="Genomic_DNA"/>
</dbReference>
<dbReference type="Proteomes" id="UP000464452">
    <property type="component" value="Chromosome"/>
</dbReference>
<evidence type="ECO:0000313" key="3">
    <source>
        <dbReference type="Proteomes" id="UP000464452"/>
    </source>
</evidence>
<dbReference type="AlphaFoldDB" id="A0A6P1YCX6"/>
<name>A0A6P1YCX6_9FIRM</name>
<sequence length="70" mass="7997">MILSQELAQKCVDRIMNNLGHNINIMDKNGIIIASGSKERIGTYHKIADEVIKQRKRIDVYKEDSKNIKG</sequence>
<accession>A0A6P1YCX6</accession>
<dbReference type="Pfam" id="PF05651">
    <property type="entry name" value="Diacid_rec"/>
    <property type="match status" value="1"/>
</dbReference>
<reference evidence="2 3" key="1">
    <citation type="submission" date="2020-02" db="EMBL/GenBank/DDBJ databases">
        <title>Thermophilic hydrogen producing bacteria, Caloranaerobacter azorensis.</title>
        <authorList>
            <person name="Baek K."/>
        </authorList>
    </citation>
    <scope>NUCLEOTIDE SEQUENCE [LARGE SCALE GENOMIC DNA]</scope>
    <source>
        <strain evidence="2 3">T3-1</strain>
    </source>
</reference>
<evidence type="ECO:0000313" key="2">
    <source>
        <dbReference type="EMBL" id="QIB26583.1"/>
    </source>
</evidence>
<evidence type="ECO:0000259" key="1">
    <source>
        <dbReference type="Pfam" id="PF05651"/>
    </source>
</evidence>
<protein>
    <recommendedName>
        <fullName evidence="1">Putative sugar diacid recognition domain-containing protein</fullName>
    </recommendedName>
</protein>
<proteinExistence type="predicted"/>